<proteinExistence type="predicted"/>
<dbReference type="OrthoDB" id="2502240at2759"/>
<organism evidence="3">
    <name type="scientific">Melampsora larici-populina (strain 98AG31 / pathotype 3-4-7)</name>
    <name type="common">Poplar leaf rust fungus</name>
    <dbReference type="NCBI Taxonomy" id="747676"/>
    <lineage>
        <taxon>Eukaryota</taxon>
        <taxon>Fungi</taxon>
        <taxon>Dikarya</taxon>
        <taxon>Basidiomycota</taxon>
        <taxon>Pucciniomycotina</taxon>
        <taxon>Pucciniomycetes</taxon>
        <taxon>Pucciniales</taxon>
        <taxon>Melampsoraceae</taxon>
        <taxon>Melampsora</taxon>
    </lineage>
</organism>
<feature type="chain" id="PRO_5003321665" description="Secreted protein" evidence="1">
    <location>
        <begin position="23"/>
        <end position="244"/>
    </location>
</feature>
<reference evidence="3" key="1">
    <citation type="journal article" date="2011" name="Proc. Natl. Acad. Sci. U.S.A.">
        <title>Obligate biotrophy features unraveled by the genomic analysis of rust fungi.</title>
        <authorList>
            <person name="Duplessis S."/>
            <person name="Cuomo C.A."/>
            <person name="Lin Y.-C."/>
            <person name="Aerts A."/>
            <person name="Tisserant E."/>
            <person name="Veneault-Fourrey C."/>
            <person name="Joly D.L."/>
            <person name="Hacquard S."/>
            <person name="Amselem J."/>
            <person name="Cantarel B.L."/>
            <person name="Chiu R."/>
            <person name="Coutinho P.M."/>
            <person name="Feau N."/>
            <person name="Field M."/>
            <person name="Frey P."/>
            <person name="Gelhaye E."/>
            <person name="Goldberg J."/>
            <person name="Grabherr M.G."/>
            <person name="Kodira C.D."/>
            <person name="Kohler A."/>
            <person name="Kuees U."/>
            <person name="Lindquist E.A."/>
            <person name="Lucas S.M."/>
            <person name="Mago R."/>
            <person name="Mauceli E."/>
            <person name="Morin E."/>
            <person name="Murat C."/>
            <person name="Pangilinan J.L."/>
            <person name="Park R."/>
            <person name="Pearson M."/>
            <person name="Quesneville H."/>
            <person name="Rouhier N."/>
            <person name="Sakthikumar S."/>
            <person name="Salamov A.A."/>
            <person name="Schmutz J."/>
            <person name="Selles B."/>
            <person name="Shapiro H."/>
            <person name="Tanguay P."/>
            <person name="Tuskan G.A."/>
            <person name="Henrissat B."/>
            <person name="Van de Peer Y."/>
            <person name="Rouze P."/>
            <person name="Ellis J.G."/>
            <person name="Dodds P.N."/>
            <person name="Schein J.E."/>
            <person name="Zhong S."/>
            <person name="Hamelin R.C."/>
            <person name="Grigoriev I.V."/>
            <person name="Szabo L.J."/>
            <person name="Martin F."/>
        </authorList>
    </citation>
    <scope>NUCLEOTIDE SEQUENCE [LARGE SCALE GENOMIC DNA]</scope>
    <source>
        <strain evidence="3">98AG31 / pathotype 3-4-7</strain>
    </source>
</reference>
<dbReference type="InParanoid" id="F4RL60"/>
<dbReference type="HOGENOM" id="CLU_086121_0_0_1"/>
<keyword evidence="3" id="KW-1185">Reference proteome</keyword>
<dbReference type="GeneID" id="18934130"/>
<keyword evidence="1" id="KW-0732">Signal</keyword>
<dbReference type="RefSeq" id="XP_007409883.1">
    <property type="nucleotide sequence ID" value="XM_007409821.1"/>
</dbReference>
<dbReference type="AlphaFoldDB" id="F4RL60"/>
<evidence type="ECO:0008006" key="4">
    <source>
        <dbReference type="Google" id="ProtNLM"/>
    </source>
</evidence>
<dbReference type="Proteomes" id="UP000001072">
    <property type="component" value="Unassembled WGS sequence"/>
</dbReference>
<name>F4RL60_MELLP</name>
<evidence type="ECO:0000313" key="3">
    <source>
        <dbReference type="Proteomes" id="UP000001072"/>
    </source>
</evidence>
<dbReference type="VEuPathDB" id="FungiDB:MELLADRAFT_86274"/>
<dbReference type="KEGG" id="mlr:MELLADRAFT_86274"/>
<evidence type="ECO:0000313" key="2">
    <source>
        <dbReference type="EMBL" id="EGG06923.1"/>
    </source>
</evidence>
<dbReference type="EMBL" id="GL883106">
    <property type="protein sequence ID" value="EGG06923.1"/>
    <property type="molecule type" value="Genomic_DNA"/>
</dbReference>
<protein>
    <recommendedName>
        <fullName evidence="4">Secreted protein</fullName>
    </recommendedName>
</protein>
<accession>F4RL60</accession>
<feature type="signal peptide" evidence="1">
    <location>
        <begin position="1"/>
        <end position="22"/>
    </location>
</feature>
<evidence type="ECO:0000256" key="1">
    <source>
        <dbReference type="SAM" id="SignalP"/>
    </source>
</evidence>
<sequence length="244" mass="26601">MNSVILFPLVCLAMFYAQVSDAQNTGCYNYFLQKDGCVWGSTTNPCPTNSTVEKPCTSLRAFHYSASSTTTTTTSTTTTTVHAEGTIDSDILESEGLQEAPKRLVRRYDTTAPTLAVAGGDGICGFYNSTITSGVCLWTGEGWVDGSNQQQSGWLNGTVTDNCNKQVYIQRQGQPETVQYAPVLDGCQFFTADPDVGCFQIWLTIDLFEKFGPTPEELSSFTMNSTFTWDFNNLNGQNPTAAPV</sequence>
<gene>
    <name evidence="2" type="ORF">MELLADRAFT_86274</name>
</gene>